<keyword evidence="4" id="KW-0964">Secreted</keyword>
<evidence type="ECO:0000256" key="5">
    <source>
        <dbReference type="ARBA" id="ARBA00022729"/>
    </source>
</evidence>
<dbReference type="Gene3D" id="1.50.10.20">
    <property type="match status" value="1"/>
</dbReference>
<accession>A0A401TDJ6</accession>
<comment type="similarity">
    <text evidence="2">Belongs to the eukaryotic cobalamin transport proteins family.</text>
</comment>
<evidence type="ECO:0000256" key="3">
    <source>
        <dbReference type="ARBA" id="ARBA00022426"/>
    </source>
</evidence>
<reference evidence="7 8" key="1">
    <citation type="journal article" date="2018" name="Nat. Ecol. Evol.">
        <title>Shark genomes provide insights into elasmobranch evolution and the origin of vertebrates.</title>
        <authorList>
            <person name="Hara Y"/>
            <person name="Yamaguchi K"/>
            <person name="Onimaru K"/>
            <person name="Kadota M"/>
            <person name="Koyanagi M"/>
            <person name="Keeley SD"/>
            <person name="Tatsumi K"/>
            <person name="Tanaka K"/>
            <person name="Motone F"/>
            <person name="Kageyama Y"/>
            <person name="Nozu R"/>
            <person name="Adachi N"/>
            <person name="Nishimura O"/>
            <person name="Nakagawa R"/>
            <person name="Tanegashima C"/>
            <person name="Kiyatake I"/>
            <person name="Matsumoto R"/>
            <person name="Murakumo K"/>
            <person name="Nishida K"/>
            <person name="Terakita A"/>
            <person name="Kuratani S"/>
            <person name="Sato K"/>
            <person name="Hyodo S Kuraku.S."/>
        </authorList>
    </citation>
    <scope>NUCLEOTIDE SEQUENCE [LARGE SCALE GENOMIC DNA]</scope>
</reference>
<evidence type="ECO:0000313" key="7">
    <source>
        <dbReference type="EMBL" id="GCC40685.1"/>
    </source>
</evidence>
<keyword evidence="5" id="KW-0732">Signal</keyword>
<dbReference type="Pfam" id="PF01122">
    <property type="entry name" value="Cobalamin_bind"/>
    <property type="match status" value="1"/>
</dbReference>
<proteinExistence type="inferred from homology"/>
<protein>
    <submittedName>
        <fullName evidence="7">Uncharacterized protein</fullName>
    </submittedName>
</protein>
<keyword evidence="3" id="KW-0406">Ion transport</keyword>
<keyword evidence="8" id="KW-1185">Reference proteome</keyword>
<keyword evidence="6" id="KW-0170">Cobalt</keyword>
<keyword evidence="3" id="KW-0171">Cobalt transport</keyword>
<comment type="subcellular location">
    <subcellularLocation>
        <location evidence="1">Secreted</location>
    </subcellularLocation>
</comment>
<dbReference type="GO" id="GO:0005615">
    <property type="term" value="C:extracellular space"/>
    <property type="evidence" value="ECO:0007669"/>
    <property type="project" value="TreeGrafter"/>
</dbReference>
<feature type="non-terminal residue" evidence="7">
    <location>
        <position position="1"/>
    </location>
</feature>
<dbReference type="GO" id="GO:0015889">
    <property type="term" value="P:cobalamin transport"/>
    <property type="evidence" value="ECO:0007669"/>
    <property type="project" value="InterPro"/>
</dbReference>
<organism evidence="7 8">
    <name type="scientific">Chiloscyllium punctatum</name>
    <name type="common">Brownbanded bambooshark</name>
    <name type="synonym">Hemiscyllium punctatum</name>
    <dbReference type="NCBI Taxonomy" id="137246"/>
    <lineage>
        <taxon>Eukaryota</taxon>
        <taxon>Metazoa</taxon>
        <taxon>Chordata</taxon>
        <taxon>Craniata</taxon>
        <taxon>Vertebrata</taxon>
        <taxon>Chondrichthyes</taxon>
        <taxon>Elasmobranchii</taxon>
        <taxon>Galeomorphii</taxon>
        <taxon>Galeoidea</taxon>
        <taxon>Orectolobiformes</taxon>
        <taxon>Hemiscylliidae</taxon>
        <taxon>Chiloscyllium</taxon>
    </lineage>
</organism>
<dbReference type="PANTHER" id="PTHR10559">
    <property type="entry name" value="TRANSCOBALAMIN-1/GASTRIC INTRINSIC FACTOR"/>
    <property type="match status" value="1"/>
</dbReference>
<evidence type="ECO:0000256" key="2">
    <source>
        <dbReference type="ARBA" id="ARBA00006449"/>
    </source>
</evidence>
<dbReference type="EMBL" id="BEZZ01044172">
    <property type="protein sequence ID" value="GCC40685.1"/>
    <property type="molecule type" value="Genomic_DNA"/>
</dbReference>
<gene>
    <name evidence="7" type="ORF">chiPu_0024690</name>
</gene>
<evidence type="ECO:0000256" key="4">
    <source>
        <dbReference type="ARBA" id="ARBA00022525"/>
    </source>
</evidence>
<evidence type="ECO:0000313" key="8">
    <source>
        <dbReference type="Proteomes" id="UP000287033"/>
    </source>
</evidence>
<dbReference type="Proteomes" id="UP000287033">
    <property type="component" value="Unassembled WGS sequence"/>
</dbReference>
<comment type="caution">
    <text evidence="7">The sequence shown here is derived from an EMBL/GenBank/DDBJ whole genome shotgun (WGS) entry which is preliminary data.</text>
</comment>
<dbReference type="OrthoDB" id="6343110at2759"/>
<dbReference type="STRING" id="137246.A0A401TDJ6"/>
<dbReference type="GO" id="GO:0031419">
    <property type="term" value="F:cobalamin binding"/>
    <property type="evidence" value="ECO:0007669"/>
    <property type="project" value="InterPro"/>
</dbReference>
<sequence length="116" mass="12797">LPESERGTLNSVLRVMLQSVNSSEGDPNPSVHIALRLARDHHLPTEELLLQQLKMSAVQKVKHGDDFSSGLVALYSLAIAASCDNPANVSYKEDRIDLIEILQEKLTEEIKHIGQA</sequence>
<dbReference type="GO" id="GO:0006824">
    <property type="term" value="P:cobalt ion transport"/>
    <property type="evidence" value="ECO:0007669"/>
    <property type="project" value="UniProtKB-KW"/>
</dbReference>
<dbReference type="InterPro" id="IPR051588">
    <property type="entry name" value="Cobalamin_Transport"/>
</dbReference>
<evidence type="ECO:0000256" key="1">
    <source>
        <dbReference type="ARBA" id="ARBA00004613"/>
    </source>
</evidence>
<keyword evidence="3" id="KW-0813">Transport</keyword>
<evidence type="ECO:0000256" key="6">
    <source>
        <dbReference type="ARBA" id="ARBA00023285"/>
    </source>
</evidence>
<dbReference type="AlphaFoldDB" id="A0A401TDJ6"/>
<dbReference type="PANTHER" id="PTHR10559:SF15">
    <property type="entry name" value="COBALAMIN BINDING INTRINSIC FACTOR"/>
    <property type="match status" value="1"/>
</dbReference>
<dbReference type="InterPro" id="IPR002157">
    <property type="entry name" value="Cbl-bd_prot"/>
</dbReference>
<name>A0A401TDJ6_CHIPU</name>